<evidence type="ECO:0000313" key="2">
    <source>
        <dbReference type="Proteomes" id="UP000198757"/>
    </source>
</evidence>
<evidence type="ECO:0000313" key="1">
    <source>
        <dbReference type="EMBL" id="SDE26535.1"/>
    </source>
</evidence>
<gene>
    <name evidence="1" type="ORF">SAMN04487894_1303</name>
</gene>
<dbReference type="EMBL" id="FMZO01000030">
    <property type="protein sequence ID" value="SDE26535.1"/>
    <property type="molecule type" value="Genomic_DNA"/>
</dbReference>
<dbReference type="Proteomes" id="UP000198757">
    <property type="component" value="Unassembled WGS sequence"/>
</dbReference>
<name>A0A1G7BJT1_NIADE</name>
<dbReference type="AlphaFoldDB" id="A0A1G7BJT1"/>
<keyword evidence="2" id="KW-1185">Reference proteome</keyword>
<organism evidence="1 2">
    <name type="scientific">Niabella drilacis (strain DSM 25811 / CCM 8410 / CCUG 62505 / LMG 26954 / E90)</name>
    <dbReference type="NCBI Taxonomy" id="1285928"/>
    <lineage>
        <taxon>Bacteria</taxon>
        <taxon>Pseudomonadati</taxon>
        <taxon>Bacteroidota</taxon>
        <taxon>Chitinophagia</taxon>
        <taxon>Chitinophagales</taxon>
        <taxon>Chitinophagaceae</taxon>
        <taxon>Niabella</taxon>
    </lineage>
</organism>
<dbReference type="OrthoDB" id="683405at2"/>
<reference evidence="2" key="1">
    <citation type="submission" date="2016-10" db="EMBL/GenBank/DDBJ databases">
        <authorList>
            <person name="Varghese N."/>
            <person name="Submissions S."/>
        </authorList>
    </citation>
    <scope>NUCLEOTIDE SEQUENCE [LARGE SCALE GENOMIC DNA]</scope>
    <source>
        <strain evidence="2">DSM 25811 / CCM 8410 / LMG 26954 / E90</strain>
    </source>
</reference>
<dbReference type="STRING" id="1285928.SAMN04487894_1303"/>
<accession>A0A1G7BJT1</accession>
<proteinExistence type="predicted"/>
<sequence>MSLSSVIAAMEMQECGVERTGLIEMWAYFLGREYAHRRYGPNAHSAILEFYSAENASPSTFNNSWYAVNEHRSWVGINIFEHDHIPAGFLHDIIDSNAYNQNRIPGLFESTVVADTIAGYKISDIYNNLDGSTGSPAILMNKLRTILPFGNTTNHFDLLRSSYGY</sequence>
<protein>
    <submittedName>
        <fullName evidence="1">Uncharacterized protein</fullName>
    </submittedName>
</protein>
<dbReference type="RefSeq" id="WP_090393537.1">
    <property type="nucleotide sequence ID" value="NZ_FMZO01000030.1"/>
</dbReference>